<dbReference type="InterPro" id="IPR051325">
    <property type="entry name" value="Nudix_hydrolase_domain"/>
</dbReference>
<comment type="caution">
    <text evidence="3">The sequence shown here is derived from an EMBL/GenBank/DDBJ whole genome shotgun (WGS) entry which is preliminary data.</text>
</comment>
<dbReference type="InterPro" id="IPR000086">
    <property type="entry name" value="NUDIX_hydrolase_dom"/>
</dbReference>
<dbReference type="GO" id="GO:0006754">
    <property type="term" value="P:ATP biosynthetic process"/>
    <property type="evidence" value="ECO:0007669"/>
    <property type="project" value="TreeGrafter"/>
</dbReference>
<feature type="domain" description="Nudix hydrolase" evidence="2">
    <location>
        <begin position="6"/>
        <end position="134"/>
    </location>
</feature>
<sequence length="311" mass="33864">MTAAAAPVLAAGALVWRRGKRGVEALLVERTQHRDLSLPKGKLDPGESLPECAAREIEEETGCAVTLGAPLGTSEYRLPDGRDKVVYYWQAPLGDAGPGPFEPNDEIMALHWLPLDEARRRVSYEHDAAIIARFEERLARGQERTFPIVALRHGKAADPYSFDGEDAARPLTSRGERQSASIARGIAAFGPDRILSSDALRCLQTVEPLEALLGVEAKARHELSQEWPVGQREEIERRIAKAVRKRRGTVLCSHAPVIGDIVSAVVHVTDAAETERTHRASMLHTAEFTVLHVSAGTEPSLVALETHGPPA</sequence>
<dbReference type="PROSITE" id="PS51462">
    <property type="entry name" value="NUDIX"/>
    <property type="match status" value="1"/>
</dbReference>
<dbReference type="InterPro" id="IPR015797">
    <property type="entry name" value="NUDIX_hydrolase-like_dom_sf"/>
</dbReference>
<dbReference type="Pfam" id="PF00300">
    <property type="entry name" value="His_Phos_1"/>
    <property type="match status" value="1"/>
</dbReference>
<proteinExistence type="predicted"/>
<dbReference type="InterPro" id="IPR029033">
    <property type="entry name" value="His_PPase_superfam"/>
</dbReference>
<dbReference type="GO" id="GO:0004081">
    <property type="term" value="F:bis(5'-nucleosyl)-tetraphosphatase (asymmetrical) activity"/>
    <property type="evidence" value="ECO:0007669"/>
    <property type="project" value="TreeGrafter"/>
</dbReference>
<dbReference type="PANTHER" id="PTHR21340:SF0">
    <property type="entry name" value="BIS(5'-NUCLEOSYL)-TETRAPHOSPHATASE [ASYMMETRICAL]"/>
    <property type="match status" value="1"/>
</dbReference>
<dbReference type="Gene3D" id="3.90.79.10">
    <property type="entry name" value="Nucleoside Triphosphate Pyrophosphohydrolase"/>
    <property type="match status" value="1"/>
</dbReference>
<reference evidence="3 4" key="1">
    <citation type="journal article" date="2013" name="Genome Announc.">
        <title>First draft genome sequence from a member of the genus agrococcus, isolated from modern microbialites.</title>
        <authorList>
            <person name="White R.A.III."/>
            <person name="Grassa C.J."/>
            <person name="Suttle C.A."/>
        </authorList>
    </citation>
    <scope>NUCLEOTIDE SEQUENCE [LARGE SCALE GENOMIC DNA]</scope>
    <source>
        <strain evidence="3 4">RW1</strain>
    </source>
</reference>
<dbReference type="SUPFAM" id="SSF53254">
    <property type="entry name" value="Phosphoglycerate mutase-like"/>
    <property type="match status" value="1"/>
</dbReference>
<gene>
    <name evidence="3" type="ORF">L332_06335</name>
</gene>
<dbReference type="Pfam" id="PF00293">
    <property type="entry name" value="NUDIX"/>
    <property type="match status" value="1"/>
</dbReference>
<dbReference type="SUPFAM" id="SSF55811">
    <property type="entry name" value="Nudix"/>
    <property type="match status" value="1"/>
</dbReference>
<evidence type="ECO:0000259" key="2">
    <source>
        <dbReference type="PROSITE" id="PS51462"/>
    </source>
</evidence>
<dbReference type="Gene3D" id="3.40.50.1240">
    <property type="entry name" value="Phosphoglycerate mutase-like"/>
    <property type="match status" value="1"/>
</dbReference>
<dbReference type="AlphaFoldDB" id="U1LNU7"/>
<evidence type="ECO:0000313" key="3">
    <source>
        <dbReference type="EMBL" id="ERG64074.1"/>
    </source>
</evidence>
<dbReference type="SMART" id="SM00855">
    <property type="entry name" value="PGAM"/>
    <property type="match status" value="1"/>
</dbReference>
<organism evidence="3 4">
    <name type="scientific">Agrococcus pavilionensis RW1</name>
    <dbReference type="NCBI Taxonomy" id="1330458"/>
    <lineage>
        <taxon>Bacteria</taxon>
        <taxon>Bacillati</taxon>
        <taxon>Actinomycetota</taxon>
        <taxon>Actinomycetes</taxon>
        <taxon>Micrococcales</taxon>
        <taxon>Microbacteriaceae</taxon>
        <taxon>Agrococcus</taxon>
    </lineage>
</organism>
<protein>
    <recommendedName>
        <fullName evidence="2">Nudix hydrolase domain-containing protein</fullName>
    </recommendedName>
</protein>
<dbReference type="CDD" id="cd07040">
    <property type="entry name" value="HP"/>
    <property type="match status" value="1"/>
</dbReference>
<evidence type="ECO:0000256" key="1">
    <source>
        <dbReference type="ARBA" id="ARBA00022801"/>
    </source>
</evidence>
<keyword evidence="1" id="KW-0378">Hydrolase</keyword>
<evidence type="ECO:0000313" key="4">
    <source>
        <dbReference type="Proteomes" id="UP000016462"/>
    </source>
</evidence>
<dbReference type="OrthoDB" id="4287477at2"/>
<dbReference type="InterPro" id="IPR013078">
    <property type="entry name" value="His_Pase_superF_clade-1"/>
</dbReference>
<dbReference type="CDD" id="cd03673">
    <property type="entry name" value="NUDIX_Ap6A_hydrolase"/>
    <property type="match status" value="1"/>
</dbReference>
<dbReference type="RefSeq" id="WP_021010741.1">
    <property type="nucleotide sequence ID" value="NZ_ASHR01000026.1"/>
</dbReference>
<dbReference type="InterPro" id="IPR020084">
    <property type="entry name" value="NUDIX_hydrolase_CS"/>
</dbReference>
<dbReference type="Proteomes" id="UP000016462">
    <property type="component" value="Unassembled WGS sequence"/>
</dbReference>
<dbReference type="PANTHER" id="PTHR21340">
    <property type="entry name" value="DIADENOSINE 5,5-P1,P4-TETRAPHOSPHATE PYROPHOSPHOHYDROLASE MUTT"/>
    <property type="match status" value="1"/>
</dbReference>
<dbReference type="PROSITE" id="PS00893">
    <property type="entry name" value="NUDIX_BOX"/>
    <property type="match status" value="1"/>
</dbReference>
<accession>U1LNU7</accession>
<dbReference type="GO" id="GO:0006167">
    <property type="term" value="P:AMP biosynthetic process"/>
    <property type="evidence" value="ECO:0007669"/>
    <property type="project" value="TreeGrafter"/>
</dbReference>
<dbReference type="EMBL" id="ASHR01000026">
    <property type="protein sequence ID" value="ERG64074.1"/>
    <property type="molecule type" value="Genomic_DNA"/>
</dbReference>
<keyword evidence="4" id="KW-1185">Reference proteome</keyword>
<name>U1LNU7_9MICO</name>